<evidence type="ECO:0000313" key="3">
    <source>
        <dbReference type="Proteomes" id="UP000622860"/>
    </source>
</evidence>
<keyword evidence="3" id="KW-1185">Reference proteome</keyword>
<dbReference type="EMBL" id="BMFR01000015">
    <property type="protein sequence ID" value="GGG83111.1"/>
    <property type="molecule type" value="Genomic_DNA"/>
</dbReference>
<protein>
    <submittedName>
        <fullName evidence="2">Uncharacterized protein</fullName>
    </submittedName>
</protein>
<dbReference type="Proteomes" id="UP000622860">
    <property type="component" value="Unassembled WGS sequence"/>
</dbReference>
<feature type="transmembrane region" description="Helical" evidence="1">
    <location>
        <begin position="22"/>
        <end position="42"/>
    </location>
</feature>
<keyword evidence="1" id="KW-1133">Transmembrane helix</keyword>
<organism evidence="2 3">
    <name type="scientific">Virgibacillus oceani</name>
    <dbReference type="NCBI Taxonomy" id="1479511"/>
    <lineage>
        <taxon>Bacteria</taxon>
        <taxon>Bacillati</taxon>
        <taxon>Bacillota</taxon>
        <taxon>Bacilli</taxon>
        <taxon>Bacillales</taxon>
        <taxon>Bacillaceae</taxon>
        <taxon>Virgibacillus</taxon>
    </lineage>
</organism>
<comment type="caution">
    <text evidence="2">The sequence shown here is derived from an EMBL/GenBank/DDBJ whole genome shotgun (WGS) entry which is preliminary data.</text>
</comment>
<gene>
    <name evidence="2" type="ORF">GCM10011398_30850</name>
</gene>
<sequence length="68" mass="7907">MHTDESDCWDTGSDPVSHLKNAFLSCTKKALLIILKIVYNFYIRYKEVIYMRNKTNKTVQTYKGGTLT</sequence>
<keyword evidence="1" id="KW-0472">Membrane</keyword>
<evidence type="ECO:0000313" key="2">
    <source>
        <dbReference type="EMBL" id="GGG83111.1"/>
    </source>
</evidence>
<dbReference type="AlphaFoldDB" id="A0A917HLL1"/>
<reference evidence="2" key="2">
    <citation type="submission" date="2020-09" db="EMBL/GenBank/DDBJ databases">
        <authorList>
            <person name="Sun Q."/>
            <person name="Zhou Y."/>
        </authorList>
    </citation>
    <scope>NUCLEOTIDE SEQUENCE</scope>
    <source>
        <strain evidence="2">CGMCC 1.12754</strain>
    </source>
</reference>
<proteinExistence type="predicted"/>
<reference evidence="2" key="1">
    <citation type="journal article" date="2014" name="Int. J. Syst. Evol. Microbiol.">
        <title>Complete genome sequence of Corynebacterium casei LMG S-19264T (=DSM 44701T), isolated from a smear-ripened cheese.</title>
        <authorList>
            <consortium name="US DOE Joint Genome Institute (JGI-PGF)"/>
            <person name="Walter F."/>
            <person name="Albersmeier A."/>
            <person name="Kalinowski J."/>
            <person name="Ruckert C."/>
        </authorList>
    </citation>
    <scope>NUCLEOTIDE SEQUENCE</scope>
    <source>
        <strain evidence="2">CGMCC 1.12754</strain>
    </source>
</reference>
<keyword evidence="1" id="KW-0812">Transmembrane</keyword>
<name>A0A917HLL1_9BACI</name>
<evidence type="ECO:0000256" key="1">
    <source>
        <dbReference type="SAM" id="Phobius"/>
    </source>
</evidence>
<accession>A0A917HLL1</accession>